<dbReference type="STRING" id="1073325.SAMN05444483_10987"/>
<dbReference type="RefSeq" id="WP_072880433.1">
    <property type="nucleotide sequence ID" value="NZ_FQVT01000009.1"/>
</dbReference>
<dbReference type="Proteomes" id="UP000183945">
    <property type="component" value="Unassembled WGS sequence"/>
</dbReference>
<keyword evidence="2" id="KW-1185">Reference proteome</keyword>
<dbReference type="AlphaFoldDB" id="A0A1M5J2B2"/>
<organism evidence="1 2">
    <name type="scientific">Salegentibacter echinorum</name>
    <dbReference type="NCBI Taxonomy" id="1073325"/>
    <lineage>
        <taxon>Bacteria</taxon>
        <taxon>Pseudomonadati</taxon>
        <taxon>Bacteroidota</taxon>
        <taxon>Flavobacteriia</taxon>
        <taxon>Flavobacteriales</taxon>
        <taxon>Flavobacteriaceae</taxon>
        <taxon>Salegentibacter</taxon>
    </lineage>
</organism>
<reference evidence="2" key="1">
    <citation type="submission" date="2016-11" db="EMBL/GenBank/DDBJ databases">
        <authorList>
            <person name="Varghese N."/>
            <person name="Submissions S."/>
        </authorList>
    </citation>
    <scope>NUCLEOTIDE SEQUENCE [LARGE SCALE GENOMIC DNA]</scope>
    <source>
        <strain evidence="2">DSM 24579</strain>
    </source>
</reference>
<name>A0A1M5J2B2_SALEC</name>
<evidence type="ECO:0000313" key="2">
    <source>
        <dbReference type="Proteomes" id="UP000183945"/>
    </source>
</evidence>
<gene>
    <name evidence="1" type="ORF">SAMN05444483_10987</name>
</gene>
<evidence type="ECO:0000313" key="1">
    <source>
        <dbReference type="EMBL" id="SHG34737.1"/>
    </source>
</evidence>
<sequence length="200" mass="23437">MSKKRILLEFREQDYNDLVQRQEKAESTFKELVNYCEQTLEIEIEDFNSFNESPKQYCIDAYWKKYGLQFGNAPVKKEKAMNLTGWSDSKFDSLLHSAKIALSGVGAPNLTILPNELKFKIDREEFKTYLREEDEEMYNLTAEFIDMANKMEQAGGKAAWYLARYYPSLAVDGENNLTHSKYYFKETAEQRKRSMFSTIS</sequence>
<dbReference type="EMBL" id="FQVT01000009">
    <property type="protein sequence ID" value="SHG34737.1"/>
    <property type="molecule type" value="Genomic_DNA"/>
</dbReference>
<protein>
    <submittedName>
        <fullName evidence="1">Uncharacterized protein</fullName>
    </submittedName>
</protein>
<accession>A0A1M5J2B2</accession>
<proteinExistence type="predicted"/>